<feature type="region of interest" description="Disordered" evidence="5">
    <location>
        <begin position="1170"/>
        <end position="1208"/>
    </location>
</feature>
<reference evidence="7" key="1">
    <citation type="submission" date="2015-04" db="UniProtKB">
        <authorList>
            <consortium name="EnsemblPlants"/>
        </authorList>
    </citation>
    <scope>IDENTIFICATION</scope>
</reference>
<dbReference type="HOGENOM" id="CLU_003073_0_0_1"/>
<evidence type="ECO:0000256" key="5">
    <source>
        <dbReference type="SAM" id="MobiDB-lite"/>
    </source>
</evidence>
<dbReference type="Pfam" id="PF00350">
    <property type="entry name" value="Dynamin_N"/>
    <property type="match status" value="1"/>
</dbReference>
<dbReference type="InterPro" id="IPR045063">
    <property type="entry name" value="Dynamin_N"/>
</dbReference>
<dbReference type="Gramene" id="OPUNC12G04700.1">
    <property type="protein sequence ID" value="OPUNC12G04700.1"/>
    <property type="gene ID" value="OPUNC12G04700"/>
</dbReference>
<dbReference type="FunFam" id="3.40.50.300:FF:001281">
    <property type="entry name" value="Dynamin-like protein ARC5"/>
    <property type="match status" value="1"/>
</dbReference>
<feature type="region of interest" description="Disordered" evidence="5">
    <location>
        <begin position="621"/>
        <end position="654"/>
    </location>
</feature>
<dbReference type="Gene3D" id="2.130.10.10">
    <property type="entry name" value="YVTN repeat-like/Quinoprotein amine dehydrogenase"/>
    <property type="match status" value="2"/>
</dbReference>
<feature type="compositionally biased region" description="Low complexity" evidence="5">
    <location>
        <begin position="945"/>
        <end position="959"/>
    </location>
</feature>
<evidence type="ECO:0000259" key="6">
    <source>
        <dbReference type="PROSITE" id="PS51718"/>
    </source>
</evidence>
<reference evidence="7" key="2">
    <citation type="submission" date="2018-05" db="EMBL/GenBank/DDBJ databases">
        <title>OpunRS2 (Oryza punctata Reference Sequence Version 2).</title>
        <authorList>
            <person name="Zhang J."/>
            <person name="Kudrna D."/>
            <person name="Lee S."/>
            <person name="Talag J."/>
            <person name="Welchert J."/>
            <person name="Wing R.A."/>
        </authorList>
    </citation>
    <scope>NUCLEOTIDE SEQUENCE [LARGE SCALE GENOMIC DNA]</scope>
</reference>
<feature type="repeat" description="WD" evidence="3">
    <location>
        <begin position="1375"/>
        <end position="1409"/>
    </location>
</feature>
<accession>A0A0E0MKA8</accession>
<dbReference type="PROSITE" id="PS51718">
    <property type="entry name" value="G_DYNAMIN_2"/>
    <property type="match status" value="1"/>
</dbReference>
<dbReference type="InterPro" id="IPR030381">
    <property type="entry name" value="G_DYNAMIN_dom"/>
</dbReference>
<feature type="coiled-coil region" evidence="4">
    <location>
        <begin position="742"/>
        <end position="772"/>
    </location>
</feature>
<feature type="region of interest" description="Disordered" evidence="5">
    <location>
        <begin position="1039"/>
        <end position="1098"/>
    </location>
</feature>
<dbReference type="PANTHER" id="PTHR14221:SF35">
    <property type="entry name" value="OS12G0178633 PROTEIN"/>
    <property type="match status" value="1"/>
</dbReference>
<dbReference type="InterPro" id="IPR001401">
    <property type="entry name" value="Dynamin_GTPase"/>
</dbReference>
<evidence type="ECO:0000313" key="7">
    <source>
        <dbReference type="EnsemblPlants" id="OPUNC12G04700.1"/>
    </source>
</evidence>
<dbReference type="InterPro" id="IPR019775">
    <property type="entry name" value="WD40_repeat_CS"/>
</dbReference>
<dbReference type="InterPro" id="IPR015943">
    <property type="entry name" value="WD40/YVTN_repeat-like_dom_sf"/>
</dbReference>
<evidence type="ECO:0000256" key="3">
    <source>
        <dbReference type="PROSITE-ProRule" id="PRU00221"/>
    </source>
</evidence>
<dbReference type="OMA" id="RIGHRQE"/>
<dbReference type="InterPro" id="IPR022812">
    <property type="entry name" value="Dynamin"/>
</dbReference>
<dbReference type="GO" id="GO:0003924">
    <property type="term" value="F:GTPase activity"/>
    <property type="evidence" value="ECO:0007669"/>
    <property type="project" value="InterPro"/>
</dbReference>
<dbReference type="EnsemblPlants" id="OPUNC12G04700.1">
    <property type="protein sequence ID" value="OPUNC12G04700.1"/>
    <property type="gene ID" value="OPUNC12G04700"/>
</dbReference>
<evidence type="ECO:0000256" key="2">
    <source>
        <dbReference type="ARBA" id="ARBA00022737"/>
    </source>
</evidence>
<keyword evidence="4" id="KW-0175">Coiled coil</keyword>
<dbReference type="PROSITE" id="PS50294">
    <property type="entry name" value="WD_REPEATS_REGION"/>
    <property type="match status" value="3"/>
</dbReference>
<dbReference type="PRINTS" id="PR00320">
    <property type="entry name" value="GPROTEINBRPT"/>
</dbReference>
<feature type="region of interest" description="Disordered" evidence="5">
    <location>
        <begin position="935"/>
        <end position="1012"/>
    </location>
</feature>
<protein>
    <recommendedName>
        <fullName evidence="6">Dynamin-type G domain-containing protein</fullName>
    </recommendedName>
</protein>
<feature type="compositionally biased region" description="Low complexity" evidence="5">
    <location>
        <begin position="1173"/>
        <end position="1201"/>
    </location>
</feature>
<proteinExistence type="predicted"/>
<dbReference type="PROSITE" id="PS50082">
    <property type="entry name" value="WD_REPEATS_2"/>
    <property type="match status" value="3"/>
</dbReference>
<dbReference type="Pfam" id="PF00400">
    <property type="entry name" value="WD40"/>
    <property type="match status" value="4"/>
</dbReference>
<evidence type="ECO:0000256" key="4">
    <source>
        <dbReference type="SAM" id="Coils"/>
    </source>
</evidence>
<feature type="repeat" description="WD" evidence="3">
    <location>
        <begin position="1225"/>
        <end position="1258"/>
    </location>
</feature>
<sequence>MATPPESLSPATAAAEEDEEARGLLYEAYNELQGLASELGGAAAPAPAVVVVGHQTDGKSALVEALMGFQFNHVGGGTKTRRPVALHLRFNPRCHVPHCRLLAGSGAGDDEDEEAGVAGRAMPLADIQAYIEAENMRLENDPSQFSEKEIIIRIEYKHCPNLTIIDTPGLILPAPGRKNRVLQSQACAVETLVRAKIKHKETIILCLEDCSDWSNATTRRVAMQVDPDLARTVLVSTKLDTKILQFARASDVEVFLHPPTCVLDVSLLGDSPFFTSVPSGRVGSCHEAVFRSNEEFKKAISLRELEDVASLEDKLGRGLTKEEKNRIGVSNLRLFLEELLKKRYIESVPLIIPLLEKEYRGATRKLREVTQEISDLDAAKMKEKARLFHDSFLSKLSLLLKGMVVAPPDRFGETLINERINGGTFTGSENFLIPNKLMPNAGMRLYGGAQYHRAMAEFRLVVGSIKCPPITREEIVNACGVEDIHDGTNYSRTACVLAVAKARDTFEPYLHQVLINPEVIQFNQYSALLFCNTVTEFQQKDGENCSSHNVLVKRVQAAFDRFAESTEQSCRERCMEDLVSTTRYVTWSLHNKNRAGLRHFFDSFVAQEQLSVNTLTAHSTGLHEQSSGLNDNKQDRPKGDFKSSNSSESNSPTVASETRLVDLLDSTLWNRRLAPSSERLVYALVHQIFHGIKEHFLVITELKFNCFLLMPIVDKLPALLREDLESAFEDDLDSIFDVTQLRHSLGQRKRDLEIELKRIKRLKEKFAEINKKLNSLQYYPTPPLSLPRKPWWLAPRIGHRQERGVVDDMTGGDKEHRGGGKETFLRSLDRVPSGLHIDADFPSDDDDDDDEEVRVSFASTMGDHKMHSFRRHQAAVLEEEEEEEEDLDDMWMSDEHMTIQERRRRLHQGLGLASSRDLALRRHSTRKRMVDIPRSVSKMPPLPSPAAAAAAPTTAAAAPAPRPSARDMLMQRPAKPITRRRSDSCLAARDGGVSAAGSSGKPPPSSPSVRRVRSLPARHAGCDDVSLVEKFRNAVAKRDLPAAVPSPPPAAAAAPVDKGRTGDGGKDRDDAAKNQESSKEVTVVPTPKDAGASNTQTGVQLGLEEIEKFIGNTPIVKHLMRRGQSQHHSGQLASPSGGAPPKAEKPAGGKKKGGWLKNIKSVAIGFIQDKDSSSNSKSTPSTTTSSAANSTSSSSSSASSSERLKVHQSGKSCKELTGLYMCQEIMAHEGSIWSIKFSNDGRWLASAGEDHVVRIWQVVEASSPACLPNDGNSGPLPPYPPGATPADGTSTTTTPALSQLSKKSVKGKSGRDTLPEHLVVPDKVFALADQPACVLEGHQDDVLDLTWSKSEQLLSSSMDKTVRLWDTTTKACLKVFAHNDYVTCIQFNPVDDRFFISGSLDAKVRLWSIPDRQVVDWTDLNEMVTAASYTPDGQGAIIGSHKGSCRFYKTTDCKLDQEAQIDIETKKRKSQAKKITGFQIRVFDGVTMVQKFRGFKNTSSQISAAYTSDGRYVVCASEDSHVYLWRAARGAPPAAAAIGAIGGIGMKPKTWCTIRSFENFYCKDVSAAVPWPLAPSAGGDGSTSGSSPSRRQGVSCTDDVCSMPAKSGELGSAGTPLTHSGQLGSAPGGGKGGGGGADGNAWGLVVVTASLQGEIRVYQNFGMPFRIRGQGNLFY</sequence>
<feature type="repeat" description="WD" evidence="3">
    <location>
        <begin position="1335"/>
        <end position="1375"/>
    </location>
</feature>
<feature type="compositionally biased region" description="Low complexity" evidence="5">
    <location>
        <begin position="1284"/>
        <end position="1296"/>
    </location>
</feature>
<dbReference type="Proteomes" id="UP000026962">
    <property type="component" value="Chromosome 12"/>
</dbReference>
<dbReference type="Gene3D" id="3.40.50.300">
    <property type="entry name" value="P-loop containing nucleotide triphosphate hydrolases"/>
    <property type="match status" value="1"/>
</dbReference>
<evidence type="ECO:0000256" key="1">
    <source>
        <dbReference type="ARBA" id="ARBA00022574"/>
    </source>
</evidence>
<dbReference type="SUPFAM" id="SSF52540">
    <property type="entry name" value="P-loop containing nucleoside triphosphate hydrolases"/>
    <property type="match status" value="1"/>
</dbReference>
<dbReference type="InterPro" id="IPR001680">
    <property type="entry name" value="WD40_rpt"/>
</dbReference>
<feature type="domain" description="Dynamin-type G" evidence="6">
    <location>
        <begin position="43"/>
        <end position="349"/>
    </location>
</feature>
<dbReference type="SMART" id="SM00053">
    <property type="entry name" value="DYNc"/>
    <property type="match status" value="1"/>
</dbReference>
<organism evidence="7">
    <name type="scientific">Oryza punctata</name>
    <name type="common">Red rice</name>
    <dbReference type="NCBI Taxonomy" id="4537"/>
    <lineage>
        <taxon>Eukaryota</taxon>
        <taxon>Viridiplantae</taxon>
        <taxon>Streptophyta</taxon>
        <taxon>Embryophyta</taxon>
        <taxon>Tracheophyta</taxon>
        <taxon>Spermatophyta</taxon>
        <taxon>Magnoliopsida</taxon>
        <taxon>Liliopsida</taxon>
        <taxon>Poales</taxon>
        <taxon>Poaceae</taxon>
        <taxon>BOP clade</taxon>
        <taxon>Oryzoideae</taxon>
        <taxon>Oryzeae</taxon>
        <taxon>Oryzinae</taxon>
        <taxon>Oryza</taxon>
    </lineage>
</organism>
<dbReference type="CDD" id="cd08771">
    <property type="entry name" value="DLP_1"/>
    <property type="match status" value="1"/>
</dbReference>
<dbReference type="PRINTS" id="PR00195">
    <property type="entry name" value="DYNAMIN"/>
</dbReference>
<feature type="region of interest" description="Disordered" evidence="5">
    <location>
        <begin position="1266"/>
        <end position="1312"/>
    </location>
</feature>
<evidence type="ECO:0000313" key="8">
    <source>
        <dbReference type="Proteomes" id="UP000026962"/>
    </source>
</evidence>
<dbReference type="STRING" id="4537.A0A0E0MKA8"/>
<dbReference type="PANTHER" id="PTHR14221">
    <property type="entry name" value="WD REPEAT DOMAIN 44"/>
    <property type="match status" value="1"/>
</dbReference>
<dbReference type="InterPro" id="IPR020472">
    <property type="entry name" value="WD40_PAC1"/>
</dbReference>
<keyword evidence="8" id="KW-1185">Reference proteome</keyword>
<feature type="region of interest" description="Disordered" evidence="5">
    <location>
        <begin position="1576"/>
        <end position="1634"/>
    </location>
</feature>
<dbReference type="SMART" id="SM00320">
    <property type="entry name" value="WD40"/>
    <property type="match status" value="5"/>
</dbReference>
<dbReference type="InterPro" id="IPR040324">
    <property type="entry name" value="WDR44/Dgr2"/>
</dbReference>
<dbReference type="InterPro" id="IPR027417">
    <property type="entry name" value="P-loop_NTPase"/>
</dbReference>
<dbReference type="InterPro" id="IPR036322">
    <property type="entry name" value="WD40_repeat_dom_sf"/>
</dbReference>
<keyword evidence="1 3" id="KW-0853">WD repeat</keyword>
<dbReference type="eggNOG" id="KOG0446">
    <property type="taxonomic scope" value="Eukaryota"/>
</dbReference>
<feature type="compositionally biased region" description="Basic and acidic residues" evidence="5">
    <location>
        <begin position="1057"/>
        <end position="1079"/>
    </location>
</feature>
<dbReference type="eggNOG" id="KOG0283">
    <property type="taxonomic scope" value="Eukaryota"/>
</dbReference>
<feature type="region of interest" description="Disordered" evidence="5">
    <location>
        <begin position="1120"/>
        <end position="1154"/>
    </location>
</feature>
<dbReference type="PROSITE" id="PS00678">
    <property type="entry name" value="WD_REPEATS_1"/>
    <property type="match status" value="1"/>
</dbReference>
<feature type="coiled-coil region" evidence="4">
    <location>
        <begin position="352"/>
        <end position="386"/>
    </location>
</feature>
<feature type="compositionally biased region" description="Basic and acidic residues" evidence="5">
    <location>
        <begin position="632"/>
        <end position="641"/>
    </location>
</feature>
<keyword evidence="2" id="KW-0677">Repeat</keyword>
<name>A0A0E0MKA8_ORYPU</name>
<feature type="compositionally biased region" description="Low complexity" evidence="5">
    <location>
        <begin position="987"/>
        <end position="1000"/>
    </location>
</feature>
<dbReference type="GO" id="GO:0005525">
    <property type="term" value="F:GTP binding"/>
    <property type="evidence" value="ECO:0007669"/>
    <property type="project" value="InterPro"/>
</dbReference>
<dbReference type="SUPFAM" id="SSF50978">
    <property type="entry name" value="WD40 repeat-like"/>
    <property type="match status" value="1"/>
</dbReference>
<feature type="compositionally biased region" description="Polar residues" evidence="5">
    <location>
        <begin position="621"/>
        <end position="631"/>
    </location>
</feature>
<dbReference type="GO" id="GO:0005737">
    <property type="term" value="C:cytoplasm"/>
    <property type="evidence" value="ECO:0007669"/>
    <property type="project" value="UniProtKB-ARBA"/>
</dbReference>